<sequence length="244" mass="27207">MGKLMKVKFDLKDNGAKAVKMSNSVDNYVNVSSTDSVESCSDASVRASWSSSSSAAEGTPISFSMCFFPSLQPPDDNSLKLPAWATQYFQVNMPFRHGILPRDFLVFNLFEDLSMEVQICCPCGGEVLDFPSRGCHSHYFHCRDVGFEISPRRSNGPSFLLHADGSSSFAALQFTSSNPHFTRCMNVEDMSRPLILQRFPNRVADFLSQDRMKYVLFVGGRTWDFIFINSEHGGLFCEGGGKIL</sequence>
<gene>
    <name evidence="1" type="ORF">COLO4_35228</name>
</gene>
<reference evidence="2" key="1">
    <citation type="submission" date="2013-09" db="EMBL/GenBank/DDBJ databases">
        <title>Corchorus olitorius genome sequencing.</title>
        <authorList>
            <person name="Alam M."/>
            <person name="Haque M.S."/>
            <person name="Islam M.S."/>
            <person name="Emdad E.M."/>
            <person name="Islam M.M."/>
            <person name="Ahmed B."/>
            <person name="Halim A."/>
            <person name="Hossen Q.M.M."/>
            <person name="Hossain M.Z."/>
            <person name="Ahmed R."/>
            <person name="Khan M.M."/>
            <person name="Islam R."/>
            <person name="Rashid M.M."/>
            <person name="Khan S.A."/>
            <person name="Rahman M.S."/>
            <person name="Alam M."/>
            <person name="Yahiya A.S."/>
            <person name="Khan M.S."/>
            <person name="Azam M.S."/>
            <person name="Haque T."/>
            <person name="Lashkar M.Z.H."/>
            <person name="Akhand A.I."/>
            <person name="Morshed G."/>
            <person name="Roy S."/>
            <person name="Uddin K.S."/>
            <person name="Rabeya T."/>
            <person name="Hossain A.S."/>
            <person name="Chowdhury A."/>
            <person name="Snigdha A.R."/>
            <person name="Mortoza M.S."/>
            <person name="Matin S.A."/>
            <person name="Hoque S.M.E."/>
            <person name="Islam M.K."/>
            <person name="Roy D.K."/>
            <person name="Haider R."/>
            <person name="Moosa M.M."/>
            <person name="Elias S.M."/>
            <person name="Hasan A.M."/>
            <person name="Jahan S."/>
            <person name="Shafiuddin M."/>
            <person name="Mahmood N."/>
            <person name="Shommy N.S."/>
        </authorList>
    </citation>
    <scope>NUCLEOTIDE SEQUENCE [LARGE SCALE GENOMIC DNA]</scope>
    <source>
        <strain evidence="2">cv. O-4</strain>
    </source>
</reference>
<evidence type="ECO:0000313" key="1">
    <source>
        <dbReference type="EMBL" id="OMO57633.1"/>
    </source>
</evidence>
<name>A0A1R3GHS2_9ROSI</name>
<comment type="caution">
    <text evidence="1">The sequence shown here is derived from an EMBL/GenBank/DDBJ whole genome shotgun (WGS) entry which is preliminary data.</text>
</comment>
<proteinExistence type="predicted"/>
<organism evidence="1 2">
    <name type="scientific">Corchorus olitorius</name>
    <dbReference type="NCBI Taxonomy" id="93759"/>
    <lineage>
        <taxon>Eukaryota</taxon>
        <taxon>Viridiplantae</taxon>
        <taxon>Streptophyta</taxon>
        <taxon>Embryophyta</taxon>
        <taxon>Tracheophyta</taxon>
        <taxon>Spermatophyta</taxon>
        <taxon>Magnoliopsida</taxon>
        <taxon>eudicotyledons</taxon>
        <taxon>Gunneridae</taxon>
        <taxon>Pentapetalae</taxon>
        <taxon>rosids</taxon>
        <taxon>malvids</taxon>
        <taxon>Malvales</taxon>
        <taxon>Malvaceae</taxon>
        <taxon>Grewioideae</taxon>
        <taxon>Apeibeae</taxon>
        <taxon>Corchorus</taxon>
    </lineage>
</organism>
<dbReference type="EMBL" id="AWUE01022512">
    <property type="protein sequence ID" value="OMO57633.1"/>
    <property type="molecule type" value="Genomic_DNA"/>
</dbReference>
<dbReference type="AlphaFoldDB" id="A0A1R3GHS2"/>
<protein>
    <submittedName>
        <fullName evidence="1">Auxin response factor 11-like protein</fullName>
    </submittedName>
</protein>
<keyword evidence="2" id="KW-1185">Reference proteome</keyword>
<dbReference type="Proteomes" id="UP000187203">
    <property type="component" value="Unassembled WGS sequence"/>
</dbReference>
<accession>A0A1R3GHS2</accession>
<evidence type="ECO:0000313" key="2">
    <source>
        <dbReference type="Proteomes" id="UP000187203"/>
    </source>
</evidence>